<evidence type="ECO:0000256" key="2">
    <source>
        <dbReference type="ARBA" id="ARBA00022630"/>
    </source>
</evidence>
<dbReference type="PANTHER" id="PTHR46028:SF2">
    <property type="entry name" value="KYNURENINE 3-MONOOXYGENASE"/>
    <property type="match status" value="1"/>
</dbReference>
<evidence type="ECO:0000313" key="12">
    <source>
        <dbReference type="Proteomes" id="UP000193431"/>
    </source>
</evidence>
<dbReference type="GO" id="GO:0043420">
    <property type="term" value="P:anthranilate metabolic process"/>
    <property type="evidence" value="ECO:0007669"/>
    <property type="project" value="UniProtKB-UniRule"/>
</dbReference>
<evidence type="ECO:0000256" key="9">
    <source>
        <dbReference type="HAMAP-Rule" id="MF_01971"/>
    </source>
</evidence>
<organism evidence="11 12">
    <name type="scientific">Nonlabens spongiae</name>
    <dbReference type="NCBI Taxonomy" id="331648"/>
    <lineage>
        <taxon>Bacteria</taxon>
        <taxon>Pseudomonadati</taxon>
        <taxon>Bacteroidota</taxon>
        <taxon>Flavobacteriia</taxon>
        <taxon>Flavobacteriales</taxon>
        <taxon>Flavobacteriaceae</taxon>
        <taxon>Nonlabens</taxon>
    </lineage>
</organism>
<comment type="cofactor">
    <cofactor evidence="1 9">
        <name>FAD</name>
        <dbReference type="ChEBI" id="CHEBI:57692"/>
    </cofactor>
</comment>
<dbReference type="SUPFAM" id="SSF51905">
    <property type="entry name" value="FAD/NAD(P)-binding domain"/>
    <property type="match status" value="1"/>
</dbReference>
<accession>A0A1W6MMM5</accession>
<dbReference type="FunFam" id="3.50.50.60:FF:000185">
    <property type="entry name" value="Kynurenine 3-monooxygenase"/>
    <property type="match status" value="1"/>
</dbReference>
<dbReference type="GO" id="GO:0006569">
    <property type="term" value="P:L-tryptophan catabolic process"/>
    <property type="evidence" value="ECO:0007669"/>
    <property type="project" value="UniProtKB-UniRule"/>
</dbReference>
<feature type="domain" description="FAD-binding" evidence="10">
    <location>
        <begin position="7"/>
        <end position="333"/>
    </location>
</feature>
<evidence type="ECO:0000256" key="5">
    <source>
        <dbReference type="ARBA" id="ARBA00022857"/>
    </source>
</evidence>
<keyword evidence="5 9" id="KW-0521">NADP</keyword>
<name>A0A1W6MMM5_9FLAO</name>
<evidence type="ECO:0000256" key="7">
    <source>
        <dbReference type="ARBA" id="ARBA00023033"/>
    </source>
</evidence>
<evidence type="ECO:0000256" key="1">
    <source>
        <dbReference type="ARBA" id="ARBA00001974"/>
    </source>
</evidence>
<dbReference type="GO" id="GO:0070189">
    <property type="term" value="P:kynurenine metabolic process"/>
    <property type="evidence" value="ECO:0007669"/>
    <property type="project" value="TreeGrafter"/>
</dbReference>
<dbReference type="EMBL" id="CP019344">
    <property type="protein sequence ID" value="ARN78812.1"/>
    <property type="molecule type" value="Genomic_DNA"/>
</dbReference>
<dbReference type="UniPathway" id="UPA00253">
    <property type="reaction ID" value="UER00328"/>
</dbReference>
<comment type="catalytic activity">
    <reaction evidence="8 9">
        <text>L-kynurenine + NADPH + O2 + H(+) = 3-hydroxy-L-kynurenine + NADP(+) + H2O</text>
        <dbReference type="Rhea" id="RHEA:20545"/>
        <dbReference type="ChEBI" id="CHEBI:15377"/>
        <dbReference type="ChEBI" id="CHEBI:15378"/>
        <dbReference type="ChEBI" id="CHEBI:15379"/>
        <dbReference type="ChEBI" id="CHEBI:57783"/>
        <dbReference type="ChEBI" id="CHEBI:57959"/>
        <dbReference type="ChEBI" id="CHEBI:58125"/>
        <dbReference type="ChEBI" id="CHEBI:58349"/>
        <dbReference type="EC" id="1.14.13.9"/>
    </reaction>
</comment>
<keyword evidence="12" id="KW-1185">Reference proteome</keyword>
<dbReference type="Gene3D" id="3.50.50.60">
    <property type="entry name" value="FAD/NAD(P)-binding domain"/>
    <property type="match status" value="1"/>
</dbReference>
<dbReference type="HAMAP" id="MF_01971">
    <property type="entry name" value="Kynurenine_monooxygenase"/>
    <property type="match status" value="1"/>
</dbReference>
<evidence type="ECO:0000256" key="3">
    <source>
        <dbReference type="ARBA" id="ARBA00022642"/>
    </source>
</evidence>
<reference evidence="11 12" key="1">
    <citation type="submission" date="2016-11" db="EMBL/GenBank/DDBJ databases">
        <title>Trade-off between light-utilization and light-protection in marine flavobacteria.</title>
        <authorList>
            <person name="Kumagai Y."/>
        </authorList>
    </citation>
    <scope>NUCLEOTIDE SEQUENCE [LARGE SCALE GENOMIC DNA]</scope>
    <source>
        <strain evidence="11 12">JCM 13191</strain>
    </source>
</reference>
<dbReference type="GO" id="GO:0019805">
    <property type="term" value="P:quinolinate biosynthetic process"/>
    <property type="evidence" value="ECO:0007669"/>
    <property type="project" value="UniProtKB-UniRule"/>
</dbReference>
<dbReference type="InterPro" id="IPR036188">
    <property type="entry name" value="FAD/NAD-bd_sf"/>
</dbReference>
<evidence type="ECO:0000259" key="10">
    <source>
        <dbReference type="Pfam" id="PF01494"/>
    </source>
</evidence>
<comment type="pathway">
    <text evidence="9">Cofactor biosynthesis; NAD(+) biosynthesis; quinolinate from L-kynurenine: step 1/3.</text>
</comment>
<gene>
    <name evidence="9" type="primary">kmo</name>
    <name evidence="11" type="ORF">BST97_12885</name>
</gene>
<dbReference type="Proteomes" id="UP000193431">
    <property type="component" value="Chromosome"/>
</dbReference>
<evidence type="ECO:0000313" key="11">
    <source>
        <dbReference type="EMBL" id="ARN78812.1"/>
    </source>
</evidence>
<dbReference type="GO" id="GO:0071949">
    <property type="term" value="F:FAD binding"/>
    <property type="evidence" value="ECO:0007669"/>
    <property type="project" value="InterPro"/>
</dbReference>
<dbReference type="AlphaFoldDB" id="A0A1W6MMM5"/>
<dbReference type="InterPro" id="IPR027545">
    <property type="entry name" value="Kynurenine_monooxygenase"/>
</dbReference>
<comment type="function">
    <text evidence="9">Catalyzes the hydroxylation of L-kynurenine (L-Kyn) to form 3-hydroxy-L-kynurenine (L-3OHKyn). Required for synthesis of quinolinic acid.</text>
</comment>
<evidence type="ECO:0000256" key="4">
    <source>
        <dbReference type="ARBA" id="ARBA00022827"/>
    </source>
</evidence>
<dbReference type="GO" id="GO:0009435">
    <property type="term" value="P:NAD+ biosynthetic process"/>
    <property type="evidence" value="ECO:0007669"/>
    <property type="project" value="UniProtKB-UniPathway"/>
</dbReference>
<comment type="similarity">
    <text evidence="9">Belongs to the aromatic-ring hydroxylase family. KMO subfamily.</text>
</comment>
<protein>
    <recommendedName>
        <fullName evidence="9">Kynurenine 3-monooxygenase</fullName>
        <ecNumber evidence="9">1.14.13.9</ecNumber>
    </recommendedName>
    <alternativeName>
        <fullName evidence="9">Kynurenine 3-hydroxylase</fullName>
    </alternativeName>
</protein>
<dbReference type="Pfam" id="PF01494">
    <property type="entry name" value="FAD_binding_3"/>
    <property type="match status" value="1"/>
</dbReference>
<proteinExistence type="inferred from homology"/>
<dbReference type="RefSeq" id="WP_085767618.1">
    <property type="nucleotide sequence ID" value="NZ_CP019344.1"/>
</dbReference>
<evidence type="ECO:0000256" key="6">
    <source>
        <dbReference type="ARBA" id="ARBA00023002"/>
    </source>
</evidence>
<dbReference type="PRINTS" id="PR00420">
    <property type="entry name" value="RNGMNOXGNASE"/>
</dbReference>
<dbReference type="STRING" id="331648.BST97_12885"/>
<dbReference type="EC" id="1.14.13.9" evidence="9"/>
<dbReference type="OrthoDB" id="9766816at2"/>
<dbReference type="InterPro" id="IPR002938">
    <property type="entry name" value="FAD-bd"/>
</dbReference>
<keyword evidence="6 9" id="KW-0560">Oxidoreductase</keyword>
<keyword evidence="3 9" id="KW-0662">Pyridine nucleotide biosynthesis</keyword>
<dbReference type="PANTHER" id="PTHR46028">
    <property type="entry name" value="KYNURENINE 3-MONOOXYGENASE"/>
    <property type="match status" value="1"/>
</dbReference>
<keyword evidence="4 9" id="KW-0274">FAD</keyword>
<keyword evidence="7 9" id="KW-0503">Monooxygenase</keyword>
<keyword evidence="2 9" id="KW-0285">Flavoprotein</keyword>
<evidence type="ECO:0000256" key="8">
    <source>
        <dbReference type="ARBA" id="ARBA00047818"/>
    </source>
</evidence>
<sequence>METSNLETKILVAGAGLCGSLLGLRLAQRGYHVDILEKRPDMRTKTVDGGRSINLALSDRGLKGLELVGLGDKVRELCIPMHGRLIHDKEGNTFLSKYSGREGEYINSISREELNKLLLNEADQYDKVQIDFDDAVTAVDLKNASLTYHDSESDTEKTWQADVVFGTDGAGSVVRKTMEKQRDFLFSHSINWLPHGYKELSIPPTEDGGWRIHKNALHIWPRGGFMLIALPNLDGSFTLTLFLQYSGEGYSFDSIKTDKEILDFFKSEFPDVVPHIPDLVQQFHDNPAPPLGTVRCEPWSAYDKSLILGDAAHAIVPFYGQGMNASFEDVAVLDALIDAHDSWEKVMNQFSKLRKPDADAIADLALDNFVEMRDSVAHPDFQKKRQIEMRLESAFAKAKYQSKYSMVTFPAERVSYKDALVKGRAQDKAILWLLKENQIQVDDDLHELLDKINQKTQEVMWLREK</sequence>
<dbReference type="GO" id="GO:0004502">
    <property type="term" value="F:kynurenine 3-monooxygenase activity"/>
    <property type="evidence" value="ECO:0007669"/>
    <property type="project" value="UniProtKB-UniRule"/>
</dbReference>